<feature type="compositionally biased region" description="Low complexity" evidence="1">
    <location>
        <begin position="320"/>
        <end position="330"/>
    </location>
</feature>
<comment type="caution">
    <text evidence="2">The sequence shown here is derived from an EMBL/GenBank/DDBJ whole genome shotgun (WGS) entry which is preliminary data.</text>
</comment>
<feature type="region of interest" description="Disordered" evidence="1">
    <location>
        <begin position="313"/>
        <end position="358"/>
    </location>
</feature>
<dbReference type="AlphaFoldDB" id="A0AAX6MYS1"/>
<feature type="compositionally biased region" description="Basic residues" evidence="1">
    <location>
        <begin position="459"/>
        <end position="496"/>
    </location>
</feature>
<feature type="region of interest" description="Disordered" evidence="1">
    <location>
        <begin position="113"/>
        <end position="188"/>
    </location>
</feature>
<dbReference type="EMBL" id="JBANMG010000001">
    <property type="protein sequence ID" value="KAK6957759.1"/>
    <property type="molecule type" value="Genomic_DNA"/>
</dbReference>
<feature type="compositionally biased region" description="Polar residues" evidence="1">
    <location>
        <begin position="156"/>
        <end position="171"/>
    </location>
</feature>
<evidence type="ECO:0000256" key="1">
    <source>
        <dbReference type="SAM" id="MobiDB-lite"/>
    </source>
</evidence>
<accession>A0AAX6MYS1</accession>
<sequence length="538" mass="59600">MSLHRWSLPSRAFPREKSKDSDPDHHTRFPTIHIGDSISRRRANISSAFANLFEKDENRLNSTENGGTHLTGNNSRPLSCIENVTSNTRFRLTKRKDGSGGIGKSTLRVSSVASQLSPAQGMSLREALQECDASEPPDDHPQTKSPKGKDSDDNDSPTSLTRVRSASSSYPSEGIRSPPDHCHSPQLNPWTKDFIAEITHYGTYPLGKSLSKSSSSTNDTSGLSNRAGKCLMEELAAAGGASDTDTRTASGDHTSKPPLSDVASTSSPRERPAKIPKSNYFNNIFHATEQATQGASQGDVANALSVLDGQASSTSAIHGSYPELESSRTSSSEEEFPFRPSRTGSTDPLRQSTETGKERFVRKIHWKSQGSIFHTMPASFARDNYWRRRTPAVSPSLGKPQQFKSHFSESDVPSTTFVRRIQKFKLRKWIKKVCIKTKVRFDNAIGIEATSKAPSGRMSKSHRSRKSKRHNGAHKTKAHSTKGRWKPYKVTKKTRKVSREKEGIAHRFMNSLKPKHSIHFPIQEKSTADKRRVHSCPP</sequence>
<feature type="region of interest" description="Disordered" evidence="1">
    <location>
        <begin position="59"/>
        <end position="80"/>
    </location>
</feature>
<keyword evidence="3" id="KW-1185">Reference proteome</keyword>
<organism evidence="2 3">
    <name type="scientific">Daldinia eschscholtzii</name>
    <dbReference type="NCBI Taxonomy" id="292717"/>
    <lineage>
        <taxon>Eukaryota</taxon>
        <taxon>Fungi</taxon>
        <taxon>Dikarya</taxon>
        <taxon>Ascomycota</taxon>
        <taxon>Pezizomycotina</taxon>
        <taxon>Sordariomycetes</taxon>
        <taxon>Xylariomycetidae</taxon>
        <taxon>Xylariales</taxon>
        <taxon>Hypoxylaceae</taxon>
        <taxon>Daldinia</taxon>
    </lineage>
</organism>
<proteinExistence type="predicted"/>
<feature type="region of interest" description="Disordered" evidence="1">
    <location>
        <begin position="1"/>
        <end position="31"/>
    </location>
</feature>
<feature type="compositionally biased region" description="Polar residues" evidence="1">
    <location>
        <begin position="60"/>
        <end position="80"/>
    </location>
</feature>
<evidence type="ECO:0000313" key="3">
    <source>
        <dbReference type="Proteomes" id="UP001369815"/>
    </source>
</evidence>
<feature type="region of interest" description="Disordered" evidence="1">
    <location>
        <begin position="238"/>
        <end position="279"/>
    </location>
</feature>
<protein>
    <submittedName>
        <fullName evidence="2">Uncharacterized protein</fullName>
    </submittedName>
</protein>
<feature type="compositionally biased region" description="Basic and acidic residues" evidence="1">
    <location>
        <begin position="13"/>
        <end position="27"/>
    </location>
</feature>
<evidence type="ECO:0000313" key="2">
    <source>
        <dbReference type="EMBL" id="KAK6957759.1"/>
    </source>
</evidence>
<gene>
    <name evidence="2" type="ORF">Daesc_000547</name>
</gene>
<feature type="compositionally biased region" description="Polar residues" evidence="1">
    <location>
        <begin position="343"/>
        <end position="354"/>
    </location>
</feature>
<dbReference type="Proteomes" id="UP001369815">
    <property type="component" value="Unassembled WGS sequence"/>
</dbReference>
<feature type="compositionally biased region" description="Basic and acidic residues" evidence="1">
    <location>
        <begin position="137"/>
        <end position="151"/>
    </location>
</feature>
<reference evidence="2 3" key="1">
    <citation type="journal article" date="2024" name="Front Chem Biol">
        <title>Unveiling the potential of Daldinia eschscholtzii MFLUCC 19-0629 through bioactivity and bioinformatics studies for enhanced sustainable agriculture production.</title>
        <authorList>
            <person name="Brooks S."/>
            <person name="Weaver J.A."/>
            <person name="Klomchit A."/>
            <person name="Alharthi S.A."/>
            <person name="Onlamun T."/>
            <person name="Nurani R."/>
            <person name="Vong T.K."/>
            <person name="Alberti F."/>
            <person name="Greco C."/>
        </authorList>
    </citation>
    <scope>NUCLEOTIDE SEQUENCE [LARGE SCALE GENOMIC DNA]</scope>
    <source>
        <strain evidence="2">MFLUCC 19-0629</strain>
    </source>
</reference>
<name>A0AAX6MYS1_9PEZI</name>
<feature type="region of interest" description="Disordered" evidence="1">
    <location>
        <begin position="452"/>
        <end position="538"/>
    </location>
</feature>